<dbReference type="PANTHER" id="PTHR47978">
    <property type="match status" value="1"/>
</dbReference>
<sequence>MSDSEDDVQNSQVKIVVLGDHNVGKTNLVKRYCYDDFSRLYVPTVGADFFINRTTLSEHKEITVRFTDVSGMEMSSEMLKTYLFQVNIIILVYDITDCKSFDALAIWLKLIREIFEYNEESYRGHIAVFGNKCDIEHKRSVRLDKTNNFIHEHQLTNYFVSAKTGENVNSSFTEVLAKYFNVSLTRIDREKQKLVVRAELISTPILIHTTNSAPKTMKDKTNKKPTKKNKFKTFCECHLTMQITCKNSDDYCF</sequence>
<evidence type="ECO:0000256" key="2">
    <source>
        <dbReference type="ARBA" id="ARBA00022741"/>
    </source>
</evidence>
<evidence type="ECO:0000313" key="4">
    <source>
        <dbReference type="Proteomes" id="UP000625711"/>
    </source>
</evidence>
<evidence type="ECO:0000313" key="3">
    <source>
        <dbReference type="EMBL" id="KAF7278771.1"/>
    </source>
</evidence>
<evidence type="ECO:0000256" key="1">
    <source>
        <dbReference type="ARBA" id="ARBA00006270"/>
    </source>
</evidence>
<dbReference type="SMART" id="SM00174">
    <property type="entry name" value="RHO"/>
    <property type="match status" value="1"/>
</dbReference>
<proteinExistence type="inferred from homology"/>
<dbReference type="SMART" id="SM00173">
    <property type="entry name" value="RAS"/>
    <property type="match status" value="1"/>
</dbReference>
<dbReference type="OrthoDB" id="10254700at2759"/>
<comment type="caution">
    <text evidence="3">The sequence shown here is derived from an EMBL/GenBank/DDBJ whole genome shotgun (WGS) entry which is preliminary data.</text>
</comment>
<gene>
    <name evidence="3" type="ORF">GWI33_008003</name>
</gene>
<dbReference type="EMBL" id="JAACXV010000388">
    <property type="protein sequence ID" value="KAF7278771.1"/>
    <property type="molecule type" value="Genomic_DNA"/>
</dbReference>
<dbReference type="Proteomes" id="UP000625711">
    <property type="component" value="Unassembled WGS sequence"/>
</dbReference>
<protein>
    <submittedName>
        <fullName evidence="3">Uncharacterized protein</fullName>
    </submittedName>
</protein>
<dbReference type="NCBIfam" id="TIGR00231">
    <property type="entry name" value="small_GTP"/>
    <property type="match status" value="1"/>
</dbReference>
<dbReference type="SMART" id="SM00175">
    <property type="entry name" value="RAB"/>
    <property type="match status" value="1"/>
</dbReference>
<dbReference type="FunFam" id="3.40.50.300:FF:001447">
    <property type="entry name" value="Ras-related protein Rab-1B"/>
    <property type="match status" value="1"/>
</dbReference>
<dbReference type="PROSITE" id="PS51419">
    <property type="entry name" value="RAB"/>
    <property type="match status" value="1"/>
</dbReference>
<dbReference type="InterPro" id="IPR005225">
    <property type="entry name" value="Small_GTP-bd"/>
</dbReference>
<comment type="similarity">
    <text evidence="1">Belongs to the small GTPase superfamily. Rab family.</text>
</comment>
<dbReference type="InterPro" id="IPR001806">
    <property type="entry name" value="Small_GTPase"/>
</dbReference>
<dbReference type="PRINTS" id="PR00449">
    <property type="entry name" value="RASTRNSFRMNG"/>
</dbReference>
<name>A0A834MBG5_RHYFE</name>
<accession>A0A834MBG5</accession>
<keyword evidence="2" id="KW-0547">Nucleotide-binding</keyword>
<dbReference type="GO" id="GO:0003924">
    <property type="term" value="F:GTPase activity"/>
    <property type="evidence" value="ECO:0007669"/>
    <property type="project" value="InterPro"/>
</dbReference>
<dbReference type="SUPFAM" id="SSF52540">
    <property type="entry name" value="P-loop containing nucleoside triphosphate hydrolases"/>
    <property type="match status" value="1"/>
</dbReference>
<dbReference type="AlphaFoldDB" id="A0A834MBG5"/>
<keyword evidence="4" id="KW-1185">Reference proteome</keyword>
<dbReference type="Pfam" id="PF00071">
    <property type="entry name" value="Ras"/>
    <property type="match status" value="1"/>
</dbReference>
<dbReference type="PROSITE" id="PS51421">
    <property type="entry name" value="RAS"/>
    <property type="match status" value="1"/>
</dbReference>
<organism evidence="3 4">
    <name type="scientific">Rhynchophorus ferrugineus</name>
    <name type="common">Red palm weevil</name>
    <name type="synonym">Curculio ferrugineus</name>
    <dbReference type="NCBI Taxonomy" id="354439"/>
    <lineage>
        <taxon>Eukaryota</taxon>
        <taxon>Metazoa</taxon>
        <taxon>Ecdysozoa</taxon>
        <taxon>Arthropoda</taxon>
        <taxon>Hexapoda</taxon>
        <taxon>Insecta</taxon>
        <taxon>Pterygota</taxon>
        <taxon>Neoptera</taxon>
        <taxon>Endopterygota</taxon>
        <taxon>Coleoptera</taxon>
        <taxon>Polyphaga</taxon>
        <taxon>Cucujiformia</taxon>
        <taxon>Curculionidae</taxon>
        <taxon>Dryophthorinae</taxon>
        <taxon>Rhynchophorus</taxon>
    </lineage>
</organism>
<reference evidence="3" key="1">
    <citation type="submission" date="2020-08" db="EMBL/GenBank/DDBJ databases">
        <title>Genome sequencing and assembly of the red palm weevil Rhynchophorus ferrugineus.</title>
        <authorList>
            <person name="Dias G.B."/>
            <person name="Bergman C.M."/>
            <person name="Manee M."/>
        </authorList>
    </citation>
    <scope>NUCLEOTIDE SEQUENCE</scope>
    <source>
        <strain evidence="3">AA-2017</strain>
        <tissue evidence="3">Whole larva</tissue>
    </source>
</reference>
<dbReference type="InterPro" id="IPR027417">
    <property type="entry name" value="P-loop_NTPase"/>
</dbReference>
<dbReference type="Gene3D" id="3.40.50.300">
    <property type="entry name" value="P-loop containing nucleotide triphosphate hydrolases"/>
    <property type="match status" value="1"/>
</dbReference>
<dbReference type="GO" id="GO:0005525">
    <property type="term" value="F:GTP binding"/>
    <property type="evidence" value="ECO:0007669"/>
    <property type="project" value="InterPro"/>
</dbReference>